<evidence type="ECO:0000256" key="5">
    <source>
        <dbReference type="ARBA" id="ARBA00022737"/>
    </source>
</evidence>
<dbReference type="CDD" id="cd03244">
    <property type="entry name" value="ABCC_MRP_domain2"/>
    <property type="match status" value="1"/>
</dbReference>
<dbReference type="PROSITE" id="PS00211">
    <property type="entry name" value="ABC_TRANSPORTER_1"/>
    <property type="match status" value="2"/>
</dbReference>
<feature type="region of interest" description="Disordered" evidence="10">
    <location>
        <begin position="694"/>
        <end position="738"/>
    </location>
</feature>
<dbReference type="EMBL" id="CAJPVJ010003074">
    <property type="protein sequence ID" value="CAG2167139.1"/>
    <property type="molecule type" value="Genomic_DNA"/>
</dbReference>
<protein>
    <recommendedName>
        <fullName evidence="16">Multidrug resistance-associated protein 1</fullName>
    </recommendedName>
</protein>
<accession>A0A7R9QJU5</accession>
<dbReference type="FunFam" id="3.40.50.300:FF:000293">
    <property type="entry name" value="ATP binding cassette subfamily C member 1"/>
    <property type="match status" value="1"/>
</dbReference>
<dbReference type="SUPFAM" id="SSF52540">
    <property type="entry name" value="P-loop containing nucleoside triphosphate hydrolases"/>
    <property type="match status" value="2"/>
</dbReference>
<dbReference type="PANTHER" id="PTHR24223:SF443">
    <property type="entry name" value="MULTIDRUG-RESISTANCE LIKE PROTEIN 1, ISOFORM I"/>
    <property type="match status" value="1"/>
</dbReference>
<comment type="subcellular location">
    <subcellularLocation>
        <location evidence="1">Vacuole membrane</location>
        <topology evidence="1">Multi-pass membrane protein</topology>
    </subcellularLocation>
</comment>
<dbReference type="InterPro" id="IPR003439">
    <property type="entry name" value="ABC_transporter-like_ATP-bd"/>
</dbReference>
<evidence type="ECO:0000259" key="13">
    <source>
        <dbReference type="PROSITE" id="PS50929"/>
    </source>
</evidence>
<dbReference type="InterPro" id="IPR017871">
    <property type="entry name" value="ABC_transporter-like_CS"/>
</dbReference>
<dbReference type="CDD" id="cd03250">
    <property type="entry name" value="ABCC_MRP_domain1"/>
    <property type="match status" value="1"/>
</dbReference>
<dbReference type="InterPro" id="IPR050173">
    <property type="entry name" value="ABC_transporter_C-like"/>
</dbReference>
<dbReference type="Gene3D" id="1.20.1560.10">
    <property type="entry name" value="ABC transporter type 1, transmembrane domain"/>
    <property type="match status" value="2"/>
</dbReference>
<evidence type="ECO:0008006" key="16">
    <source>
        <dbReference type="Google" id="ProtNLM"/>
    </source>
</evidence>
<reference evidence="14" key="1">
    <citation type="submission" date="2020-11" db="EMBL/GenBank/DDBJ databases">
        <authorList>
            <person name="Tran Van P."/>
        </authorList>
    </citation>
    <scope>NUCLEOTIDE SEQUENCE</scope>
</reference>
<keyword evidence="7" id="KW-0067">ATP-binding</keyword>
<dbReference type="Pfam" id="PF00664">
    <property type="entry name" value="ABC_membrane"/>
    <property type="match status" value="2"/>
</dbReference>
<proteinExistence type="inferred from homology"/>
<feature type="domain" description="ABC transporter" evidence="12">
    <location>
        <begin position="424"/>
        <end position="649"/>
    </location>
</feature>
<dbReference type="PANTHER" id="PTHR24223">
    <property type="entry name" value="ATP-BINDING CASSETTE SUB-FAMILY C"/>
    <property type="match status" value="1"/>
</dbReference>
<keyword evidence="8 11" id="KW-1133">Transmembrane helix</keyword>
<evidence type="ECO:0000256" key="4">
    <source>
        <dbReference type="ARBA" id="ARBA00022692"/>
    </source>
</evidence>
<dbReference type="Proteomes" id="UP000728032">
    <property type="component" value="Unassembled WGS sequence"/>
</dbReference>
<evidence type="ECO:0000256" key="1">
    <source>
        <dbReference type="ARBA" id="ARBA00004128"/>
    </source>
</evidence>
<feature type="transmembrane region" description="Helical" evidence="11">
    <location>
        <begin position="800"/>
        <end position="832"/>
    </location>
</feature>
<evidence type="ECO:0000256" key="7">
    <source>
        <dbReference type="ARBA" id="ARBA00022840"/>
    </source>
</evidence>
<dbReference type="CDD" id="cd18595">
    <property type="entry name" value="ABC_6TM_MRP1_2_3_6_D1_like"/>
    <property type="match status" value="1"/>
</dbReference>
<gene>
    <name evidence="14" type="ORF">ONB1V03_LOCUS6651</name>
</gene>
<evidence type="ECO:0000256" key="9">
    <source>
        <dbReference type="ARBA" id="ARBA00023136"/>
    </source>
</evidence>
<dbReference type="InterPro" id="IPR036640">
    <property type="entry name" value="ABC1_TM_sf"/>
</dbReference>
<feature type="domain" description="ABC transporter" evidence="12">
    <location>
        <begin position="1080"/>
        <end position="1314"/>
    </location>
</feature>
<keyword evidence="9 11" id="KW-0472">Membrane</keyword>
<evidence type="ECO:0000256" key="3">
    <source>
        <dbReference type="ARBA" id="ARBA00022448"/>
    </source>
</evidence>
<dbReference type="InterPro" id="IPR027417">
    <property type="entry name" value="P-loop_NTPase"/>
</dbReference>
<dbReference type="PROSITE" id="PS50893">
    <property type="entry name" value="ABC_TRANSPORTER_2"/>
    <property type="match status" value="2"/>
</dbReference>
<dbReference type="GO" id="GO:0016887">
    <property type="term" value="F:ATP hydrolysis activity"/>
    <property type="evidence" value="ECO:0007669"/>
    <property type="project" value="InterPro"/>
</dbReference>
<dbReference type="GO" id="GO:0140359">
    <property type="term" value="F:ABC-type transporter activity"/>
    <property type="evidence" value="ECO:0007669"/>
    <property type="project" value="InterPro"/>
</dbReference>
<keyword evidence="6" id="KW-0547">Nucleotide-binding</keyword>
<evidence type="ECO:0000256" key="6">
    <source>
        <dbReference type="ARBA" id="ARBA00022741"/>
    </source>
</evidence>
<feature type="domain" description="ABC transmembrane type-1" evidence="13">
    <location>
        <begin position="760"/>
        <end position="1043"/>
    </location>
</feature>
<organism evidence="14">
    <name type="scientific">Oppiella nova</name>
    <dbReference type="NCBI Taxonomy" id="334625"/>
    <lineage>
        <taxon>Eukaryota</taxon>
        <taxon>Metazoa</taxon>
        <taxon>Ecdysozoa</taxon>
        <taxon>Arthropoda</taxon>
        <taxon>Chelicerata</taxon>
        <taxon>Arachnida</taxon>
        <taxon>Acari</taxon>
        <taxon>Acariformes</taxon>
        <taxon>Sarcoptiformes</taxon>
        <taxon>Oribatida</taxon>
        <taxon>Brachypylina</taxon>
        <taxon>Oppioidea</taxon>
        <taxon>Oppiidae</taxon>
        <taxon>Oppiella</taxon>
    </lineage>
</organism>
<dbReference type="Pfam" id="PF00005">
    <property type="entry name" value="ABC_tran"/>
    <property type="match status" value="2"/>
</dbReference>
<dbReference type="FunFam" id="1.20.1560.10:FF:000063">
    <property type="entry name" value="Multidrug resistance protein ABC transporter"/>
    <property type="match status" value="1"/>
</dbReference>
<keyword evidence="15" id="KW-1185">Reference proteome</keyword>
<keyword evidence="3" id="KW-0813">Transport</keyword>
<evidence type="ECO:0000313" key="15">
    <source>
        <dbReference type="Proteomes" id="UP000728032"/>
    </source>
</evidence>
<dbReference type="InterPro" id="IPR011527">
    <property type="entry name" value="ABC1_TM_dom"/>
</dbReference>
<feature type="compositionally biased region" description="Polar residues" evidence="10">
    <location>
        <begin position="718"/>
        <end position="728"/>
    </location>
</feature>
<dbReference type="FunFam" id="1.20.1560.10:FF:000006">
    <property type="entry name" value="ATP-binding cassette, sub-family C (CFTR/MRP), member 9"/>
    <property type="match status" value="1"/>
</dbReference>
<dbReference type="CDD" id="cd18603">
    <property type="entry name" value="ABC_6TM_MRP1_2_3_6_D2_like"/>
    <property type="match status" value="1"/>
</dbReference>
<feature type="transmembrane region" description="Helical" evidence="11">
    <location>
        <begin position="758"/>
        <end position="780"/>
    </location>
</feature>
<sequence length="1319" mass="148902">MSVAYHGSDNGQPVLKRLFLSCFADSTQDITSQIPEKWCPKTSASFLSKLTFSWFTPMVMKGYRKPLTTQDMWTLEDKCQTSVCVERFNKYWKPIAQIKDQEHINILIPILRTFWPTLTINSLIKLTASLLQLTQPLLLDRLLTYLTSQTSEPEWTGYSYAVLMFVCPMMASILDGQYEYRQNVDSMRIKSCIVSKLYEKSIMLSSGGRKEFTSGEIINLISVDMGRVHFFLKMYNTLWLSPLQICISIALLWKQLGVSSLAGIAFMATMIPINTMNNNKMESLWTQLLEWKDKRVMAINEILNNIKVLKLYAWEQAFMDNVHKLREHETNVLDTYIKSSTWTSFTLNASGLIVSVLSFTAFTFSSDQNILDANKAFVSLSLFTIIGSQFHQVPVIIRRINKYLNGNEVNEKFITHKVNEKNPIIVKNGSFKWGQESSDKVLKNINLNIESNSLVAVVGQVGAGKSSLLSALLGNMEKTNGEVNISGTVAYVSQQAWIQNTTLRQNILFINEYNKRFYEKVLDSCALRPDLEILLAKDMTEIGEKGINLSGGQKQRVSLARAVYSDADIYLLDDPLSAVDAHVGRHLFDETIGPKGILRNKTRILVTHKASVLPEVDKIVVLKEGLISEFGSFDELMAKSGEFAEFIAEYVLRQESEGVDIDDEKELEMLAKLRQRVKPIIERQESRNSLASDGLVRRQGSHISTTTDSEDQKILETGEQSQDVQQNDGKLMDEEKPETGSVKTHVYKQYFRWVGVRYLIVILLSYIIANTGAVASGLWLSKWSADALDPQLVDDYNLRLVRLGLFAGFCIVQMVFIFSAQLSISLGCMGAAKRLHRLMMERMMRAPVAYFDTTPVGRIVSRFSEDMELIDSELLYDFRLMCLKFFSLIVSMGMISLETPLIMLAILPIIITYVTCQRIYTAGLRQIRRLTSTSSSHIISHFGETFSGTSTIRAYEAKRHFLRESHRRIDESNACAYQLVCSQGWLAIRLELLGYSIVFLSALFAVVFRETVSAGVAALAISYALNITTLIEKFILGVTETETDILAVERCLKFIEMPSEAEWFNDRTKPPSDWPLMGGIVFSNYSTKYRQELDLVLKNITLDVKPRERLAIVGRTGAGKSSLALALFRLIEATDGTVSIDGIDCSTIGLHDLRSRLTVIPQEPVLFAGSLRHNLDPLDQWSDKQIWRALESAHLKTFVDSLESGLNHEISIDGENLSVGQKQLVCLARALLRRTRVLVLDEATAAVDMETDDLIQKTIREEFSSSTVVTIAHRLNTIRDYDKVLVLDNGFIAEFGPPEQLLTDKTTIFYSMAKHEGIV</sequence>
<dbReference type="EMBL" id="OC917899">
    <property type="protein sequence ID" value="CAD7648236.1"/>
    <property type="molecule type" value="Genomic_DNA"/>
</dbReference>
<keyword evidence="5" id="KW-0677">Repeat</keyword>
<evidence type="ECO:0000256" key="2">
    <source>
        <dbReference type="ARBA" id="ARBA00009726"/>
    </source>
</evidence>
<dbReference type="OrthoDB" id="6500128at2759"/>
<feature type="domain" description="ABC transmembrane type-1" evidence="13">
    <location>
        <begin position="126"/>
        <end position="402"/>
    </location>
</feature>
<dbReference type="InterPro" id="IPR003593">
    <property type="entry name" value="AAA+_ATPase"/>
</dbReference>
<dbReference type="PROSITE" id="PS50929">
    <property type="entry name" value="ABC_TM1F"/>
    <property type="match status" value="2"/>
</dbReference>
<evidence type="ECO:0000256" key="10">
    <source>
        <dbReference type="SAM" id="MobiDB-lite"/>
    </source>
</evidence>
<evidence type="ECO:0000256" key="11">
    <source>
        <dbReference type="SAM" id="Phobius"/>
    </source>
</evidence>
<keyword evidence="4 11" id="KW-0812">Transmembrane</keyword>
<dbReference type="SUPFAM" id="SSF90123">
    <property type="entry name" value="ABC transporter transmembrane region"/>
    <property type="match status" value="2"/>
</dbReference>
<dbReference type="SMART" id="SM00382">
    <property type="entry name" value="AAA"/>
    <property type="match status" value="2"/>
</dbReference>
<feature type="transmembrane region" description="Helical" evidence="11">
    <location>
        <begin position="992"/>
        <end position="1008"/>
    </location>
</feature>
<dbReference type="FunFam" id="3.40.50.300:FF:000074">
    <property type="entry name" value="Multidrug resistance-associated protein 5 isoform 1"/>
    <property type="match status" value="1"/>
</dbReference>
<evidence type="ECO:0000259" key="12">
    <source>
        <dbReference type="PROSITE" id="PS50893"/>
    </source>
</evidence>
<name>A0A7R9QJU5_9ACAR</name>
<evidence type="ECO:0000256" key="8">
    <source>
        <dbReference type="ARBA" id="ARBA00022989"/>
    </source>
</evidence>
<comment type="similarity">
    <text evidence="2">Belongs to the ABC transporter superfamily. ABCC family. Conjugate transporter (TC 3.A.1.208) subfamily.</text>
</comment>
<dbReference type="GO" id="GO:0005524">
    <property type="term" value="F:ATP binding"/>
    <property type="evidence" value="ECO:0007669"/>
    <property type="project" value="UniProtKB-KW"/>
</dbReference>
<dbReference type="GO" id="GO:0005774">
    <property type="term" value="C:vacuolar membrane"/>
    <property type="evidence" value="ECO:0007669"/>
    <property type="project" value="UniProtKB-SubCell"/>
</dbReference>
<dbReference type="Gene3D" id="3.40.50.300">
    <property type="entry name" value="P-loop containing nucleotide triphosphate hydrolases"/>
    <property type="match status" value="2"/>
</dbReference>
<evidence type="ECO:0000313" key="14">
    <source>
        <dbReference type="EMBL" id="CAD7648236.1"/>
    </source>
</evidence>